<evidence type="ECO:0000259" key="2">
    <source>
        <dbReference type="Pfam" id="PF00817"/>
    </source>
</evidence>
<comment type="caution">
    <text evidence="3">The sequence shown here is derived from an EMBL/GenBank/DDBJ whole genome shotgun (WGS) entry which is preliminary data.</text>
</comment>
<accession>A0AA41W9G5</accession>
<dbReference type="PANTHER" id="PTHR35369">
    <property type="entry name" value="BLR3025 PROTEIN-RELATED"/>
    <property type="match status" value="1"/>
</dbReference>
<dbReference type="RefSeq" id="WP_251262563.1">
    <property type="nucleotide sequence ID" value="NZ_JAMQGP010000008.1"/>
</dbReference>
<dbReference type="InterPro" id="IPR043502">
    <property type="entry name" value="DNA/RNA_pol_sf"/>
</dbReference>
<dbReference type="EMBL" id="JAMQGP010000008">
    <property type="protein sequence ID" value="MCM2681092.1"/>
    <property type="molecule type" value="Genomic_DNA"/>
</dbReference>
<dbReference type="SUPFAM" id="SSF56672">
    <property type="entry name" value="DNA/RNA polymerases"/>
    <property type="match status" value="1"/>
</dbReference>
<dbReference type="AlphaFoldDB" id="A0AA41W9G5"/>
<evidence type="ECO:0000313" key="3">
    <source>
        <dbReference type="EMBL" id="MCM2681092.1"/>
    </source>
</evidence>
<dbReference type="InterPro" id="IPR001126">
    <property type="entry name" value="UmuC"/>
</dbReference>
<sequence>MSRIVAWLFVDFAHLQADALAAQHEAMSVIVLDARKRVMQCSEFASAAGIHCGMSVAKALALAPDTAVRMDDNAYQQQLLSQISESCYDVCAQLAIQFNRGILFETRSMWRLFGGRQSYWQVLEQRLHQAGFRYYAAAGVTPMAAYTLAQAKQHLPMGSERELDLAVADLTVTQLPLEPPGQSALTGVGMKTLRDLLHIPMADWKIRFGGEIAAWLAAFKGEKEPHQKYTEPAWFKPLPHFEYRWNCLHEISYADGLLFPLQRILKLLGRYLQRRQFAAQSVCMTLEHREQPDTELIFRMAEPEHRADEFMQIAQLRIHQMPLSEPVQSLVIKVENLVLQQAPASDLFIQNTGLGLSDHQLLSRLQSRLTSSAVMRIKSAPDPRPERSWACVKPAAKAAFEPEFTVRQRRPNWLLPQPQPLIRKSFELQTAPERIVSGWWDNQPVQRDYFIARDADDQLCWIFRDAQGQWFTHGWFG</sequence>
<organism evidence="3 4">
    <name type="scientific">Echinimonas agarilytica</name>
    <dbReference type="NCBI Taxonomy" id="1215918"/>
    <lineage>
        <taxon>Bacteria</taxon>
        <taxon>Pseudomonadati</taxon>
        <taxon>Pseudomonadota</taxon>
        <taxon>Gammaproteobacteria</taxon>
        <taxon>Alteromonadales</taxon>
        <taxon>Echinimonadaceae</taxon>
        <taxon>Echinimonas</taxon>
    </lineage>
</organism>
<gene>
    <name evidence="3" type="ORF">NAF29_15665</name>
</gene>
<dbReference type="Proteomes" id="UP001165393">
    <property type="component" value="Unassembled WGS sequence"/>
</dbReference>
<dbReference type="Pfam" id="PF00817">
    <property type="entry name" value="IMS"/>
    <property type="match status" value="1"/>
</dbReference>
<keyword evidence="4" id="KW-1185">Reference proteome</keyword>
<protein>
    <submittedName>
        <fullName evidence="3">DNA polymerase Y family protein</fullName>
    </submittedName>
</protein>
<dbReference type="CDD" id="cd03468">
    <property type="entry name" value="PolY_like"/>
    <property type="match status" value="1"/>
</dbReference>
<evidence type="ECO:0000313" key="4">
    <source>
        <dbReference type="Proteomes" id="UP001165393"/>
    </source>
</evidence>
<reference evidence="3 4" key="1">
    <citation type="journal article" date="2013" name="Antonie Van Leeuwenhoek">
        <title>Echinimonas agarilytica gen. nov., sp. nov., a new gammaproteobacterium isolated from the sea urchin Strongylocentrotus intermedius.</title>
        <authorList>
            <person name="Nedashkovskaya O.I."/>
            <person name="Stenkova A.M."/>
            <person name="Zhukova N.V."/>
            <person name="Van Trappen S."/>
            <person name="Lee J.S."/>
            <person name="Kim S.B."/>
        </authorList>
    </citation>
    <scope>NUCLEOTIDE SEQUENCE [LARGE SCALE GENOMIC DNA]</scope>
    <source>
        <strain evidence="3 4">KMM 6351</strain>
    </source>
</reference>
<dbReference type="GO" id="GO:0006281">
    <property type="term" value="P:DNA repair"/>
    <property type="evidence" value="ECO:0007669"/>
    <property type="project" value="InterPro"/>
</dbReference>
<name>A0AA41W9G5_9GAMM</name>
<dbReference type="PANTHER" id="PTHR35369:SF2">
    <property type="entry name" value="BLR3025 PROTEIN"/>
    <property type="match status" value="1"/>
</dbReference>
<feature type="domain" description="UmuC" evidence="2">
    <location>
        <begin position="25"/>
        <end position="142"/>
    </location>
</feature>
<keyword evidence="1" id="KW-0227">DNA damage</keyword>
<dbReference type="InterPro" id="IPR050356">
    <property type="entry name" value="SulA_CellDiv_inhibitor"/>
</dbReference>
<evidence type="ECO:0000256" key="1">
    <source>
        <dbReference type="ARBA" id="ARBA00022763"/>
    </source>
</evidence>
<proteinExistence type="predicted"/>